<dbReference type="Proteomes" id="UP000053989">
    <property type="component" value="Unassembled WGS sequence"/>
</dbReference>
<dbReference type="HOGENOM" id="CLU_1826442_0_0_1"/>
<proteinExistence type="predicted"/>
<feature type="chain" id="PRO_5002171795" description="Secreted protein" evidence="1">
    <location>
        <begin position="22"/>
        <end position="141"/>
    </location>
</feature>
<evidence type="ECO:0000256" key="1">
    <source>
        <dbReference type="SAM" id="SignalP"/>
    </source>
</evidence>
<keyword evidence="3" id="KW-1185">Reference proteome</keyword>
<gene>
    <name evidence="2" type="ORF">SCLCIDRAFT_434057</name>
</gene>
<sequence length="141" mass="16385">MTGFRLCPFASLWFMFHFTLDRQMLLFFYTDANPSLRSVLESVWIRSHNTLIFLCKYLLIHRFGLPPDLPNMSFCTVVKFFTLLKAIVHSIRSTFQSLTLGGIDILAQLRIYSSPNDIVLPNHTVAFVITQAFFQPTRPFF</sequence>
<dbReference type="EMBL" id="KN822179">
    <property type="protein sequence ID" value="KIM53513.1"/>
    <property type="molecule type" value="Genomic_DNA"/>
</dbReference>
<keyword evidence="1" id="KW-0732">Signal</keyword>
<evidence type="ECO:0000313" key="2">
    <source>
        <dbReference type="EMBL" id="KIM53513.1"/>
    </source>
</evidence>
<reference evidence="2 3" key="1">
    <citation type="submission" date="2014-04" db="EMBL/GenBank/DDBJ databases">
        <authorList>
            <consortium name="DOE Joint Genome Institute"/>
            <person name="Kuo A."/>
            <person name="Kohler A."/>
            <person name="Nagy L.G."/>
            <person name="Floudas D."/>
            <person name="Copeland A."/>
            <person name="Barry K.W."/>
            <person name="Cichocki N."/>
            <person name="Veneault-Fourrey C."/>
            <person name="LaButti K."/>
            <person name="Lindquist E.A."/>
            <person name="Lipzen A."/>
            <person name="Lundell T."/>
            <person name="Morin E."/>
            <person name="Murat C."/>
            <person name="Sun H."/>
            <person name="Tunlid A."/>
            <person name="Henrissat B."/>
            <person name="Grigoriev I.V."/>
            <person name="Hibbett D.S."/>
            <person name="Martin F."/>
            <person name="Nordberg H.P."/>
            <person name="Cantor M.N."/>
            <person name="Hua S.X."/>
        </authorList>
    </citation>
    <scope>NUCLEOTIDE SEQUENCE [LARGE SCALE GENOMIC DNA]</scope>
    <source>
        <strain evidence="2 3">Foug A</strain>
    </source>
</reference>
<evidence type="ECO:0000313" key="3">
    <source>
        <dbReference type="Proteomes" id="UP000053989"/>
    </source>
</evidence>
<accession>A0A0C2YV42</accession>
<reference evidence="3" key="2">
    <citation type="submission" date="2015-01" db="EMBL/GenBank/DDBJ databases">
        <title>Evolutionary Origins and Diversification of the Mycorrhizal Mutualists.</title>
        <authorList>
            <consortium name="DOE Joint Genome Institute"/>
            <consortium name="Mycorrhizal Genomics Consortium"/>
            <person name="Kohler A."/>
            <person name="Kuo A."/>
            <person name="Nagy L.G."/>
            <person name="Floudas D."/>
            <person name="Copeland A."/>
            <person name="Barry K.W."/>
            <person name="Cichocki N."/>
            <person name="Veneault-Fourrey C."/>
            <person name="LaButti K."/>
            <person name="Lindquist E.A."/>
            <person name="Lipzen A."/>
            <person name="Lundell T."/>
            <person name="Morin E."/>
            <person name="Murat C."/>
            <person name="Riley R."/>
            <person name="Ohm R."/>
            <person name="Sun H."/>
            <person name="Tunlid A."/>
            <person name="Henrissat B."/>
            <person name="Grigoriev I.V."/>
            <person name="Hibbett D.S."/>
            <person name="Martin F."/>
        </authorList>
    </citation>
    <scope>NUCLEOTIDE SEQUENCE [LARGE SCALE GENOMIC DNA]</scope>
    <source>
        <strain evidence="3">Foug A</strain>
    </source>
</reference>
<dbReference type="InParanoid" id="A0A0C2YV42"/>
<organism evidence="2 3">
    <name type="scientific">Scleroderma citrinum Foug A</name>
    <dbReference type="NCBI Taxonomy" id="1036808"/>
    <lineage>
        <taxon>Eukaryota</taxon>
        <taxon>Fungi</taxon>
        <taxon>Dikarya</taxon>
        <taxon>Basidiomycota</taxon>
        <taxon>Agaricomycotina</taxon>
        <taxon>Agaricomycetes</taxon>
        <taxon>Agaricomycetidae</taxon>
        <taxon>Boletales</taxon>
        <taxon>Sclerodermatineae</taxon>
        <taxon>Sclerodermataceae</taxon>
        <taxon>Scleroderma</taxon>
    </lineage>
</organism>
<evidence type="ECO:0008006" key="4">
    <source>
        <dbReference type="Google" id="ProtNLM"/>
    </source>
</evidence>
<name>A0A0C2YV42_9AGAM</name>
<feature type="signal peptide" evidence="1">
    <location>
        <begin position="1"/>
        <end position="21"/>
    </location>
</feature>
<protein>
    <recommendedName>
        <fullName evidence="4">Secreted protein</fullName>
    </recommendedName>
</protein>
<dbReference type="AlphaFoldDB" id="A0A0C2YV42"/>